<dbReference type="AlphaFoldDB" id="A0A8S9Q1Q2"/>
<name>A0A8S9Q1Q2_BRACR</name>
<evidence type="ECO:0000313" key="2">
    <source>
        <dbReference type="EMBL" id="KAF3524592.1"/>
    </source>
</evidence>
<organism evidence="2 3">
    <name type="scientific">Brassica cretica</name>
    <name type="common">Mustard</name>
    <dbReference type="NCBI Taxonomy" id="69181"/>
    <lineage>
        <taxon>Eukaryota</taxon>
        <taxon>Viridiplantae</taxon>
        <taxon>Streptophyta</taxon>
        <taxon>Embryophyta</taxon>
        <taxon>Tracheophyta</taxon>
        <taxon>Spermatophyta</taxon>
        <taxon>Magnoliopsida</taxon>
        <taxon>eudicotyledons</taxon>
        <taxon>Gunneridae</taxon>
        <taxon>Pentapetalae</taxon>
        <taxon>rosids</taxon>
        <taxon>malvids</taxon>
        <taxon>Brassicales</taxon>
        <taxon>Brassicaceae</taxon>
        <taxon>Brassiceae</taxon>
        <taxon>Brassica</taxon>
    </lineage>
</organism>
<feature type="compositionally biased region" description="Low complexity" evidence="1">
    <location>
        <begin position="48"/>
        <end position="62"/>
    </location>
</feature>
<gene>
    <name evidence="2" type="ORF">F2Q69_00051891</name>
</gene>
<feature type="region of interest" description="Disordered" evidence="1">
    <location>
        <begin position="1"/>
        <end position="67"/>
    </location>
</feature>
<feature type="compositionally biased region" description="Basic and acidic residues" evidence="1">
    <location>
        <begin position="1"/>
        <end position="14"/>
    </location>
</feature>
<evidence type="ECO:0000313" key="3">
    <source>
        <dbReference type="Proteomes" id="UP000712600"/>
    </source>
</evidence>
<accession>A0A8S9Q1Q2</accession>
<proteinExistence type="predicted"/>
<dbReference type="Proteomes" id="UP000712600">
    <property type="component" value="Unassembled WGS sequence"/>
</dbReference>
<reference evidence="2" key="1">
    <citation type="submission" date="2019-12" db="EMBL/GenBank/DDBJ databases">
        <title>Genome sequencing and annotation of Brassica cretica.</title>
        <authorList>
            <person name="Studholme D.J."/>
            <person name="Sarris P."/>
        </authorList>
    </citation>
    <scope>NUCLEOTIDE SEQUENCE</scope>
    <source>
        <strain evidence="2">PFS-109/04</strain>
        <tissue evidence="2">Leaf</tissue>
    </source>
</reference>
<sequence length="83" mass="8687">MVEEHFDVLTKSGEKTGLSKPRHAQPGQSKSLAGEGKLGGTEEEETVTSESGVVAGESAGGEAHSGEKMLQCDGFNLYIFSTD</sequence>
<evidence type="ECO:0000256" key="1">
    <source>
        <dbReference type="SAM" id="MobiDB-lite"/>
    </source>
</evidence>
<dbReference type="EMBL" id="QGKX02001347">
    <property type="protein sequence ID" value="KAF3524592.1"/>
    <property type="molecule type" value="Genomic_DNA"/>
</dbReference>
<comment type="caution">
    <text evidence="2">The sequence shown here is derived from an EMBL/GenBank/DDBJ whole genome shotgun (WGS) entry which is preliminary data.</text>
</comment>
<protein>
    <submittedName>
        <fullName evidence="2">Uncharacterized protein</fullName>
    </submittedName>
</protein>